<feature type="compositionally biased region" description="Low complexity" evidence="1">
    <location>
        <begin position="46"/>
        <end position="56"/>
    </location>
</feature>
<evidence type="ECO:0000256" key="2">
    <source>
        <dbReference type="SAM" id="SignalP"/>
    </source>
</evidence>
<proteinExistence type="predicted"/>
<evidence type="ECO:0000313" key="4">
    <source>
        <dbReference type="Proteomes" id="UP001469089"/>
    </source>
</evidence>
<protein>
    <submittedName>
        <fullName evidence="3">Uncharacterized protein</fullName>
    </submittedName>
</protein>
<sequence length="108" mass="10889">MQLDLFYRGTHMKIRTNLLMSLLLTASSLALAQGTAGSGHGGGGAADNSAGVASGATTGNGSEMPASSTMSHSKSMRKHPAKSSQIKKPENDTTNIPGADASSDAKGK</sequence>
<feature type="compositionally biased region" description="Polar residues" evidence="1">
    <location>
        <begin position="82"/>
        <end position="96"/>
    </location>
</feature>
<evidence type="ECO:0000256" key="1">
    <source>
        <dbReference type="SAM" id="MobiDB-lite"/>
    </source>
</evidence>
<keyword evidence="2" id="KW-0732">Signal</keyword>
<accession>A0ABV1M0Q1</accession>
<name>A0ABV1M0Q1_9BURK</name>
<feature type="compositionally biased region" description="Polar residues" evidence="1">
    <location>
        <begin position="57"/>
        <end position="73"/>
    </location>
</feature>
<organism evidence="3 4">
    <name type="scientific">Paraburkholderia acidicola</name>
    <dbReference type="NCBI Taxonomy" id="1912599"/>
    <lineage>
        <taxon>Bacteria</taxon>
        <taxon>Pseudomonadati</taxon>
        <taxon>Pseudomonadota</taxon>
        <taxon>Betaproteobacteria</taxon>
        <taxon>Burkholderiales</taxon>
        <taxon>Burkholderiaceae</taxon>
        <taxon>Paraburkholderia</taxon>
    </lineage>
</organism>
<feature type="compositionally biased region" description="Gly residues" evidence="1">
    <location>
        <begin position="36"/>
        <end position="45"/>
    </location>
</feature>
<feature type="signal peptide" evidence="2">
    <location>
        <begin position="1"/>
        <end position="32"/>
    </location>
</feature>
<evidence type="ECO:0000313" key="3">
    <source>
        <dbReference type="EMBL" id="MEQ5844406.1"/>
    </source>
</evidence>
<dbReference type="RefSeq" id="WP_349546003.1">
    <property type="nucleotide sequence ID" value="NZ_JAOALG010000003.1"/>
</dbReference>
<dbReference type="Proteomes" id="UP001469089">
    <property type="component" value="Unassembled WGS sequence"/>
</dbReference>
<keyword evidence="3" id="KW-0614">Plasmid</keyword>
<comment type="caution">
    <text evidence="3">The sequence shown here is derived from an EMBL/GenBank/DDBJ whole genome shotgun (WGS) entry which is preliminary data.</text>
</comment>
<gene>
    <name evidence="3" type="ORF">N0A02_33670</name>
</gene>
<dbReference type="EMBL" id="JAOALG010000003">
    <property type="protein sequence ID" value="MEQ5844406.1"/>
    <property type="molecule type" value="Genomic_DNA"/>
</dbReference>
<feature type="region of interest" description="Disordered" evidence="1">
    <location>
        <begin position="33"/>
        <end position="108"/>
    </location>
</feature>
<reference evidence="3 4" key="1">
    <citation type="journal article" date="2024" name="Chem. Sci.">
        <title>Discovery of a lagriamide polyketide by integrated genome mining, isotopic labeling, and untargeted metabolomics.</title>
        <authorList>
            <person name="Fergusson C.H."/>
            <person name="Saulog J."/>
            <person name="Paulo B.S."/>
            <person name="Wilson D.M."/>
            <person name="Liu D.Y."/>
            <person name="Morehouse N.J."/>
            <person name="Waterworth S."/>
            <person name="Barkei J."/>
            <person name="Gray C.A."/>
            <person name="Kwan J.C."/>
            <person name="Eustaquio A.S."/>
            <person name="Linington R.G."/>
        </authorList>
    </citation>
    <scope>NUCLEOTIDE SEQUENCE [LARGE SCALE GENOMIC DNA]</scope>
    <source>
        <strain evidence="3 4">RL17-338-BIF-B</strain>
    </source>
</reference>
<feature type="chain" id="PRO_5045493441" evidence="2">
    <location>
        <begin position="33"/>
        <end position="108"/>
    </location>
</feature>
<geneLocation type="plasmid" evidence="3">
    <name>pl1</name>
</geneLocation>
<keyword evidence="4" id="KW-1185">Reference proteome</keyword>